<protein>
    <submittedName>
        <fullName evidence="2">Uncharacterized protein</fullName>
    </submittedName>
</protein>
<organism evidence="2">
    <name type="scientific">Arundo donax</name>
    <name type="common">Giant reed</name>
    <name type="synonym">Donax arundinaceus</name>
    <dbReference type="NCBI Taxonomy" id="35708"/>
    <lineage>
        <taxon>Eukaryota</taxon>
        <taxon>Viridiplantae</taxon>
        <taxon>Streptophyta</taxon>
        <taxon>Embryophyta</taxon>
        <taxon>Tracheophyta</taxon>
        <taxon>Spermatophyta</taxon>
        <taxon>Magnoliopsida</taxon>
        <taxon>Liliopsida</taxon>
        <taxon>Poales</taxon>
        <taxon>Poaceae</taxon>
        <taxon>PACMAD clade</taxon>
        <taxon>Arundinoideae</taxon>
        <taxon>Arundineae</taxon>
        <taxon>Arundo</taxon>
    </lineage>
</organism>
<reference evidence="2" key="2">
    <citation type="journal article" date="2015" name="Data Brief">
        <title>Shoot transcriptome of the giant reed, Arundo donax.</title>
        <authorList>
            <person name="Barrero R.A."/>
            <person name="Guerrero F.D."/>
            <person name="Moolhuijzen P."/>
            <person name="Goolsby J.A."/>
            <person name="Tidwell J."/>
            <person name="Bellgard S.E."/>
            <person name="Bellgard M.I."/>
        </authorList>
    </citation>
    <scope>NUCLEOTIDE SEQUENCE</scope>
    <source>
        <tissue evidence="2">Shoot tissue taken approximately 20 cm above the soil surface</tissue>
    </source>
</reference>
<dbReference type="AlphaFoldDB" id="A0A0A9HV65"/>
<evidence type="ECO:0000313" key="2">
    <source>
        <dbReference type="EMBL" id="JAE36808.1"/>
    </source>
</evidence>
<dbReference type="EMBL" id="GBRH01161088">
    <property type="protein sequence ID" value="JAE36808.1"/>
    <property type="molecule type" value="Transcribed_RNA"/>
</dbReference>
<name>A0A0A9HV65_ARUDO</name>
<evidence type="ECO:0000256" key="1">
    <source>
        <dbReference type="SAM" id="MobiDB-lite"/>
    </source>
</evidence>
<feature type="region of interest" description="Disordered" evidence="1">
    <location>
        <begin position="28"/>
        <end position="60"/>
    </location>
</feature>
<sequence>MLREWTGHDLANSCAAFKLQGDVESLRQLQKPSTSEGNDAGSGRSGVTPTLSMSVCAGVS</sequence>
<accession>A0A0A9HV65</accession>
<reference evidence="2" key="1">
    <citation type="submission" date="2014-09" db="EMBL/GenBank/DDBJ databases">
        <authorList>
            <person name="Magalhaes I.L.F."/>
            <person name="Oliveira U."/>
            <person name="Santos F.R."/>
            <person name="Vidigal T.H.D.A."/>
            <person name="Brescovit A.D."/>
            <person name="Santos A.J."/>
        </authorList>
    </citation>
    <scope>NUCLEOTIDE SEQUENCE</scope>
    <source>
        <tissue evidence="2">Shoot tissue taken approximately 20 cm above the soil surface</tissue>
    </source>
</reference>
<proteinExistence type="predicted"/>
<feature type="compositionally biased region" description="Polar residues" evidence="1">
    <location>
        <begin position="28"/>
        <end position="37"/>
    </location>
</feature>